<dbReference type="InterPro" id="IPR013763">
    <property type="entry name" value="Cyclin-like_dom"/>
</dbReference>
<dbReference type="InterPro" id="IPR036915">
    <property type="entry name" value="Cyclin-like_sf"/>
</dbReference>
<sequence length="346" mass="38368">MNVTHNFASSNLLCTEDNTSIMVFDDGELEGFDEGAKGYDPGWIPEKRSDFYGDFLKGFPVQSEEFIASLVEKELEHIPGEDYAKRLLSRDLDISVRGDAIDWIGKVHAHHSFGPLSAYLSVNYVDRFLSACELPEGKAWMAQLLSVACLSLAAKMDENEVPLSLDLQVKKVGEAQYSFEARTIQRMELLVLSTLKWRMQAVTPFSFIDYFLQKFNDGKSPTKSLVLHSVELILNTVRGTGFLGFRPSEIAAAVALLALKEIQIVEIENNLTRCIHVDKERVLRCYEEIKAMTLVGKESSKSASPSVSPIPHSPIGVLNVAFLSSKSDDITVGSHAKSQIRSSCQG</sequence>
<dbReference type="SMART" id="SM01332">
    <property type="entry name" value="Cyclin_C"/>
    <property type="match status" value="1"/>
</dbReference>
<name>A0A8N4IEY0_ELAGV</name>
<dbReference type="RefSeq" id="XP_029119323.1">
    <property type="nucleotide sequence ID" value="XM_029263490.1"/>
</dbReference>
<dbReference type="OrthoDB" id="5590282at2759"/>
<reference evidence="9" key="1">
    <citation type="submission" date="2025-08" db="UniProtKB">
        <authorList>
            <consortium name="RefSeq"/>
        </authorList>
    </citation>
    <scope>IDENTIFICATION</scope>
</reference>
<dbReference type="InterPro" id="IPR006671">
    <property type="entry name" value="Cyclin_N"/>
</dbReference>
<evidence type="ECO:0000313" key="8">
    <source>
        <dbReference type="Proteomes" id="UP000504607"/>
    </source>
</evidence>
<dbReference type="Pfam" id="PF00134">
    <property type="entry name" value="Cyclin_N"/>
    <property type="match status" value="1"/>
</dbReference>
<dbReference type="KEGG" id="egu:105041407"/>
<dbReference type="InterPro" id="IPR039361">
    <property type="entry name" value="Cyclin"/>
</dbReference>
<dbReference type="Proteomes" id="UP000504607">
    <property type="component" value="Chromosome 3"/>
</dbReference>
<comment type="similarity">
    <text evidence="1">Belongs to the cyclin family. Cyclin D subfamily.</text>
</comment>
<keyword evidence="8" id="KW-1185">Reference proteome</keyword>
<gene>
    <name evidence="9" type="primary">LOC105041407</name>
</gene>
<proteinExistence type="inferred from homology"/>
<feature type="domain" description="Cyclin C-terminal" evidence="7">
    <location>
        <begin position="202"/>
        <end position="326"/>
    </location>
</feature>
<dbReference type="PROSITE" id="PS00292">
    <property type="entry name" value="CYCLINS"/>
    <property type="match status" value="1"/>
</dbReference>
<feature type="domain" description="Cyclin-like" evidence="6">
    <location>
        <begin position="206"/>
        <end position="291"/>
    </location>
</feature>
<evidence type="ECO:0000256" key="5">
    <source>
        <dbReference type="RuleBase" id="RU000383"/>
    </source>
</evidence>
<dbReference type="Pfam" id="PF02984">
    <property type="entry name" value="Cyclin_C"/>
    <property type="match status" value="1"/>
</dbReference>
<evidence type="ECO:0000256" key="1">
    <source>
        <dbReference type="ARBA" id="ARBA00009065"/>
    </source>
</evidence>
<dbReference type="GeneID" id="105041407"/>
<dbReference type="AlphaFoldDB" id="A0A8N4IEY0"/>
<evidence type="ECO:0000259" key="7">
    <source>
        <dbReference type="SMART" id="SM01332"/>
    </source>
</evidence>
<feature type="domain" description="Cyclin-like" evidence="6">
    <location>
        <begin position="102"/>
        <end position="193"/>
    </location>
</feature>
<protein>
    <submittedName>
        <fullName evidence="9">Cyclin-D4-1-like isoform X1</fullName>
    </submittedName>
</protein>
<keyword evidence="3 5" id="KW-0195">Cyclin</keyword>
<organism evidence="8 9">
    <name type="scientific">Elaeis guineensis var. tenera</name>
    <name type="common">Oil palm</name>
    <dbReference type="NCBI Taxonomy" id="51953"/>
    <lineage>
        <taxon>Eukaryota</taxon>
        <taxon>Viridiplantae</taxon>
        <taxon>Streptophyta</taxon>
        <taxon>Embryophyta</taxon>
        <taxon>Tracheophyta</taxon>
        <taxon>Spermatophyta</taxon>
        <taxon>Magnoliopsida</taxon>
        <taxon>Liliopsida</taxon>
        <taxon>Arecaceae</taxon>
        <taxon>Arecoideae</taxon>
        <taxon>Cocoseae</taxon>
        <taxon>Elaeidinae</taxon>
        <taxon>Elaeis</taxon>
    </lineage>
</organism>
<dbReference type="PANTHER" id="PTHR10177">
    <property type="entry name" value="CYCLINS"/>
    <property type="match status" value="1"/>
</dbReference>
<dbReference type="FunFam" id="1.10.472.10:FF:000040">
    <property type="entry name" value="D6-type cyclin"/>
    <property type="match status" value="1"/>
</dbReference>
<dbReference type="GO" id="GO:0051301">
    <property type="term" value="P:cell division"/>
    <property type="evidence" value="ECO:0007669"/>
    <property type="project" value="UniProtKB-KW"/>
</dbReference>
<evidence type="ECO:0000256" key="3">
    <source>
        <dbReference type="ARBA" id="ARBA00023127"/>
    </source>
</evidence>
<dbReference type="SMART" id="SM00385">
    <property type="entry name" value="CYCLIN"/>
    <property type="match status" value="2"/>
</dbReference>
<dbReference type="InterPro" id="IPR048258">
    <property type="entry name" value="Cyclins_cyclin-box"/>
</dbReference>
<evidence type="ECO:0000256" key="2">
    <source>
        <dbReference type="ARBA" id="ARBA00022618"/>
    </source>
</evidence>
<keyword evidence="2" id="KW-0132">Cell division</keyword>
<dbReference type="CDD" id="cd20543">
    <property type="entry name" value="CYCLIN_AtCycD-like_rpt1"/>
    <property type="match status" value="1"/>
</dbReference>
<evidence type="ECO:0000313" key="9">
    <source>
        <dbReference type="RefSeq" id="XP_029119323.1"/>
    </source>
</evidence>
<keyword evidence="4" id="KW-0131">Cell cycle</keyword>
<evidence type="ECO:0000259" key="6">
    <source>
        <dbReference type="SMART" id="SM00385"/>
    </source>
</evidence>
<dbReference type="SUPFAM" id="SSF47954">
    <property type="entry name" value="Cyclin-like"/>
    <property type="match status" value="2"/>
</dbReference>
<evidence type="ECO:0000256" key="4">
    <source>
        <dbReference type="ARBA" id="ARBA00023306"/>
    </source>
</evidence>
<dbReference type="CDD" id="cd20544">
    <property type="entry name" value="CYCLIN_AtCycD-like_rpt2"/>
    <property type="match status" value="1"/>
</dbReference>
<dbReference type="Gene3D" id="1.10.472.10">
    <property type="entry name" value="Cyclin-like"/>
    <property type="match status" value="2"/>
</dbReference>
<dbReference type="InterPro" id="IPR004367">
    <property type="entry name" value="Cyclin_C-dom"/>
</dbReference>
<accession>A0A8N4IEY0</accession>
<dbReference type="FunFam" id="1.10.472.10:FF:000034">
    <property type="entry name" value="D2/4-type cyclin"/>
    <property type="match status" value="1"/>
</dbReference>